<feature type="compositionally biased region" description="Basic and acidic residues" evidence="10">
    <location>
        <begin position="381"/>
        <end position="403"/>
    </location>
</feature>
<dbReference type="PANTHER" id="PTHR47959">
    <property type="entry name" value="ATP-DEPENDENT RNA HELICASE RHLE-RELATED"/>
    <property type="match status" value="1"/>
</dbReference>
<dbReference type="Gene3D" id="3.40.50.300">
    <property type="entry name" value="P-loop containing nucleotide triphosphate hydrolases"/>
    <property type="match status" value="2"/>
</dbReference>
<keyword evidence="5" id="KW-0347">Helicase</keyword>
<evidence type="ECO:0000256" key="10">
    <source>
        <dbReference type="SAM" id="MobiDB-lite"/>
    </source>
</evidence>
<accession>A0A4T0JZX6</accession>
<comment type="catalytic activity">
    <reaction evidence="9">
        <text>ATP + H2O = ADP + phosphate + H(+)</text>
        <dbReference type="Rhea" id="RHEA:13065"/>
        <dbReference type="ChEBI" id="CHEBI:15377"/>
        <dbReference type="ChEBI" id="CHEBI:15378"/>
        <dbReference type="ChEBI" id="CHEBI:30616"/>
        <dbReference type="ChEBI" id="CHEBI:43474"/>
        <dbReference type="ChEBI" id="CHEBI:456216"/>
        <dbReference type="EC" id="3.6.4.13"/>
    </reaction>
</comment>
<dbReference type="InterPro" id="IPR001650">
    <property type="entry name" value="Helicase_C-like"/>
</dbReference>
<dbReference type="GO" id="GO:0016787">
    <property type="term" value="F:hydrolase activity"/>
    <property type="evidence" value="ECO:0007669"/>
    <property type="project" value="UniProtKB-KW"/>
</dbReference>
<dbReference type="GO" id="GO:0005524">
    <property type="term" value="F:ATP binding"/>
    <property type="evidence" value="ECO:0007669"/>
    <property type="project" value="UniProtKB-KW"/>
</dbReference>
<dbReference type="CDD" id="cd18787">
    <property type="entry name" value="SF2_C_DEAD"/>
    <property type="match status" value="1"/>
</dbReference>
<reference evidence="15 16" key="1">
    <citation type="submission" date="2019-03" db="EMBL/GenBank/DDBJ databases">
        <title>Sequencing 23 genomes of Wallemia ichthyophaga.</title>
        <authorList>
            <person name="Gostincar C."/>
        </authorList>
    </citation>
    <scope>NUCLEOTIDE SEQUENCE [LARGE SCALE GENOMIC DNA]</scope>
    <source>
        <strain evidence="14 16">EXF-6200</strain>
        <strain evidence="13 15">EXF-8621</strain>
    </source>
</reference>
<organism evidence="14 16">
    <name type="scientific">Wallemia ichthyophaga</name>
    <dbReference type="NCBI Taxonomy" id="245174"/>
    <lineage>
        <taxon>Eukaryota</taxon>
        <taxon>Fungi</taxon>
        <taxon>Dikarya</taxon>
        <taxon>Basidiomycota</taxon>
        <taxon>Wallemiomycotina</taxon>
        <taxon>Wallemiomycetes</taxon>
        <taxon>Wallemiales</taxon>
        <taxon>Wallemiaceae</taxon>
        <taxon>Wallemia</taxon>
    </lineage>
</organism>
<evidence type="ECO:0000256" key="2">
    <source>
        <dbReference type="ARBA" id="ARBA00012552"/>
    </source>
</evidence>
<dbReference type="InterPro" id="IPR014001">
    <property type="entry name" value="Helicase_ATP-bd"/>
</dbReference>
<dbReference type="GO" id="GO:0003723">
    <property type="term" value="F:RNA binding"/>
    <property type="evidence" value="ECO:0007669"/>
    <property type="project" value="UniProtKB-KW"/>
</dbReference>
<comment type="function">
    <text evidence="1">ATP-binding RNA helicase involved in the biogenesis of 60S ribosomal subunits and is required for the normal formation of 25S and 5.8S rRNAs.</text>
</comment>
<feature type="compositionally biased region" description="Acidic residues" evidence="10">
    <location>
        <begin position="323"/>
        <end position="350"/>
    </location>
</feature>
<feature type="domain" description="Helicase ATP-binding" evidence="11">
    <location>
        <begin position="36"/>
        <end position="220"/>
    </location>
</feature>
<dbReference type="Pfam" id="PF00270">
    <property type="entry name" value="DEAD"/>
    <property type="match status" value="1"/>
</dbReference>
<evidence type="ECO:0000256" key="1">
    <source>
        <dbReference type="ARBA" id="ARBA00003706"/>
    </source>
</evidence>
<evidence type="ECO:0000256" key="9">
    <source>
        <dbReference type="ARBA" id="ARBA00047984"/>
    </source>
</evidence>
<dbReference type="Proteomes" id="UP000310689">
    <property type="component" value="Unassembled WGS sequence"/>
</dbReference>
<evidence type="ECO:0000313" key="14">
    <source>
        <dbReference type="EMBL" id="TIB29634.1"/>
    </source>
</evidence>
<dbReference type="SMART" id="SM00487">
    <property type="entry name" value="DEXDc"/>
    <property type="match status" value="1"/>
</dbReference>
<evidence type="ECO:0000313" key="13">
    <source>
        <dbReference type="EMBL" id="TIB08324.1"/>
    </source>
</evidence>
<dbReference type="Pfam" id="PF00271">
    <property type="entry name" value="Helicase_C"/>
    <property type="match status" value="2"/>
</dbReference>
<dbReference type="InterPro" id="IPR011545">
    <property type="entry name" value="DEAD/DEAH_box_helicase_dom"/>
</dbReference>
<sequence length="606" mass="68587">MAESFAKFDHLLDKRLLRSLADMGFATPTLIQAKAVPIGVDGKDILARAKTGSGKTLAYLLPIVQNLLRDKEKESEDVHKPACRALILVPTRELSEQISSHLKSLVKYSSNEISHVNLAGSGTDNKFQRLLLSDKPDIVISTPSRLIGHLQSKAITLDSLKCLTIDEADLILSYGHADDVKALLKGGYLPKIYQSFLMSATMTSDVDKLRGMVLRNPAILTLRDDEDGSSNLKQYYVKCPENDKYLLTYVILKLKLIKGKVIMFVNSVERGFKLRLFLEAFGIRAVVLNRELPINSRFHIVQEFNKGVYDYMIATDEAGAFDQQEEDDEESDESEDDENSSSDEDDDVDKEIDAVLSSADEEDAAVAIPSAAAPKKRKREKGKEKEDSKDTKESKKAKTTKKGEKEFGVSRGIDFVDVACVVNFDLPKNMSSYVHRVGRTARAGRTGISLSFVVDNEKKSKRNEEKFWKRIAKRQESKGGVHNWDFDWKQVEGFKYRVSDALRMVTPHAVREARVKELKNEILNNDKLKAHFEDNPNDYEFLKHDKPLHPMRQQPHLKHVPGYLMPRIAGVKQPTTPNLNPDKIGFNKRNKNKQKKKDPLKKFSRK</sequence>
<keyword evidence="7" id="KW-0694">RNA-binding</keyword>
<dbReference type="PROSITE" id="PS51194">
    <property type="entry name" value="HELICASE_CTER"/>
    <property type="match status" value="1"/>
</dbReference>
<dbReference type="PANTHER" id="PTHR47959:SF21">
    <property type="entry name" value="DEAD-BOX HELICASE 56"/>
    <property type="match status" value="1"/>
</dbReference>
<evidence type="ECO:0000256" key="7">
    <source>
        <dbReference type="ARBA" id="ARBA00022884"/>
    </source>
</evidence>
<keyword evidence="4" id="KW-0378">Hydrolase</keyword>
<evidence type="ECO:0000259" key="11">
    <source>
        <dbReference type="PROSITE" id="PS51192"/>
    </source>
</evidence>
<dbReference type="GO" id="GO:0003724">
    <property type="term" value="F:RNA helicase activity"/>
    <property type="evidence" value="ECO:0007669"/>
    <property type="project" value="UniProtKB-EC"/>
</dbReference>
<dbReference type="EMBL" id="SPOF01000061">
    <property type="protein sequence ID" value="TIB08324.1"/>
    <property type="molecule type" value="Genomic_DNA"/>
</dbReference>
<dbReference type="OMA" id="NASEQCV"/>
<dbReference type="EMBL" id="SPOI01000288">
    <property type="protein sequence ID" value="TIB29634.1"/>
    <property type="molecule type" value="Genomic_DNA"/>
</dbReference>
<keyword evidence="3" id="KW-0547">Nucleotide-binding</keyword>
<protein>
    <recommendedName>
        <fullName evidence="2">RNA helicase</fullName>
        <ecNumber evidence="2">3.6.4.13</ecNumber>
    </recommendedName>
</protein>
<dbReference type="CDD" id="cd17961">
    <property type="entry name" value="DEADc_DDX56"/>
    <property type="match status" value="1"/>
</dbReference>
<evidence type="ECO:0000259" key="12">
    <source>
        <dbReference type="PROSITE" id="PS51194"/>
    </source>
</evidence>
<evidence type="ECO:0000256" key="4">
    <source>
        <dbReference type="ARBA" id="ARBA00022801"/>
    </source>
</evidence>
<feature type="domain" description="Helicase C-terminal" evidence="12">
    <location>
        <begin position="231"/>
        <end position="492"/>
    </location>
</feature>
<proteinExistence type="inferred from homology"/>
<keyword evidence="6" id="KW-0067">ATP-binding</keyword>
<evidence type="ECO:0000256" key="8">
    <source>
        <dbReference type="ARBA" id="ARBA00038041"/>
    </source>
</evidence>
<dbReference type="EC" id="3.6.4.13" evidence="2"/>
<feature type="compositionally biased region" description="Basic residues" evidence="10">
    <location>
        <begin position="586"/>
        <end position="606"/>
    </location>
</feature>
<evidence type="ECO:0000313" key="15">
    <source>
        <dbReference type="Proteomes" id="UP000306954"/>
    </source>
</evidence>
<dbReference type="SMART" id="SM00490">
    <property type="entry name" value="HELICc"/>
    <property type="match status" value="1"/>
</dbReference>
<dbReference type="InterPro" id="IPR050079">
    <property type="entry name" value="DEAD_box_RNA_helicase"/>
</dbReference>
<dbReference type="Proteomes" id="UP000306954">
    <property type="component" value="Unassembled WGS sequence"/>
</dbReference>
<dbReference type="SUPFAM" id="SSF52540">
    <property type="entry name" value="P-loop containing nucleoside triphosphate hydrolases"/>
    <property type="match status" value="2"/>
</dbReference>
<evidence type="ECO:0000313" key="16">
    <source>
        <dbReference type="Proteomes" id="UP000310689"/>
    </source>
</evidence>
<feature type="region of interest" description="Disordered" evidence="10">
    <location>
        <begin position="320"/>
        <end position="403"/>
    </location>
</feature>
<name>A0A4T0JZX6_WALIC</name>
<dbReference type="InterPro" id="IPR027417">
    <property type="entry name" value="P-loop_NTPase"/>
</dbReference>
<evidence type="ECO:0000256" key="6">
    <source>
        <dbReference type="ARBA" id="ARBA00022840"/>
    </source>
</evidence>
<gene>
    <name evidence="14" type="ORF">E3P86_03648</name>
    <name evidence="13" type="ORF">E3P90_03732</name>
</gene>
<feature type="region of interest" description="Disordered" evidence="10">
    <location>
        <begin position="570"/>
        <end position="606"/>
    </location>
</feature>
<dbReference type="GO" id="GO:0005829">
    <property type="term" value="C:cytosol"/>
    <property type="evidence" value="ECO:0007669"/>
    <property type="project" value="TreeGrafter"/>
</dbReference>
<comment type="similarity">
    <text evidence="8">Belongs to the DEAD box helicase family. DDX56/DBP9 subfamily.</text>
</comment>
<evidence type="ECO:0000256" key="3">
    <source>
        <dbReference type="ARBA" id="ARBA00022741"/>
    </source>
</evidence>
<dbReference type="PROSITE" id="PS51192">
    <property type="entry name" value="HELICASE_ATP_BIND_1"/>
    <property type="match status" value="1"/>
</dbReference>
<dbReference type="AlphaFoldDB" id="A0A4T0JZX6"/>
<comment type="caution">
    <text evidence="14">The sequence shown here is derived from an EMBL/GenBank/DDBJ whole genome shotgun (WGS) entry which is preliminary data.</text>
</comment>
<evidence type="ECO:0000256" key="5">
    <source>
        <dbReference type="ARBA" id="ARBA00022806"/>
    </source>
</evidence>